<dbReference type="EMBL" id="BAAAFH010000021">
    <property type="protein sequence ID" value="GAA0876065.1"/>
    <property type="molecule type" value="Genomic_DNA"/>
</dbReference>
<gene>
    <name evidence="1" type="ORF">GCM10009118_24750</name>
</gene>
<comment type="caution">
    <text evidence="1">The sequence shown here is derived from an EMBL/GenBank/DDBJ whole genome shotgun (WGS) entry which is preliminary data.</text>
</comment>
<name>A0ABP3Y3A2_9FLAO</name>
<organism evidence="1 2">
    <name type="scientific">Wandonia haliotis</name>
    <dbReference type="NCBI Taxonomy" id="574963"/>
    <lineage>
        <taxon>Bacteria</taxon>
        <taxon>Pseudomonadati</taxon>
        <taxon>Bacteroidota</taxon>
        <taxon>Flavobacteriia</taxon>
        <taxon>Flavobacteriales</taxon>
        <taxon>Crocinitomicaceae</taxon>
        <taxon>Wandonia</taxon>
    </lineage>
</organism>
<reference evidence="2" key="1">
    <citation type="journal article" date="2019" name="Int. J. Syst. Evol. Microbiol.">
        <title>The Global Catalogue of Microorganisms (GCM) 10K type strain sequencing project: providing services to taxonomists for standard genome sequencing and annotation.</title>
        <authorList>
            <consortium name="The Broad Institute Genomics Platform"/>
            <consortium name="The Broad Institute Genome Sequencing Center for Infectious Disease"/>
            <person name="Wu L."/>
            <person name="Ma J."/>
        </authorList>
    </citation>
    <scope>NUCLEOTIDE SEQUENCE [LARGE SCALE GENOMIC DNA]</scope>
    <source>
        <strain evidence="2">JCM 16083</strain>
    </source>
</reference>
<proteinExistence type="predicted"/>
<evidence type="ECO:0000313" key="2">
    <source>
        <dbReference type="Proteomes" id="UP001501126"/>
    </source>
</evidence>
<evidence type="ECO:0000313" key="1">
    <source>
        <dbReference type="EMBL" id="GAA0876065.1"/>
    </source>
</evidence>
<keyword evidence="2" id="KW-1185">Reference proteome</keyword>
<dbReference type="Proteomes" id="UP001501126">
    <property type="component" value="Unassembled WGS sequence"/>
</dbReference>
<protein>
    <recommendedName>
        <fullName evidence="3">TonB C-terminal domain-containing protein</fullName>
    </recommendedName>
</protein>
<evidence type="ECO:0008006" key="3">
    <source>
        <dbReference type="Google" id="ProtNLM"/>
    </source>
</evidence>
<accession>A0ABP3Y3A2</accession>
<sequence length="114" mass="12972">MSTKDSVNKGMDTLEPNNSSHYFFYSLSGFVQTLETGKLCSPVRLFIIFSVDSTGKVYDSDFKPSVLSDADCEPDSAYLEKIKLKFESQMPNWKPDAFNDSIRMIRYSIPVTFN</sequence>